<reference evidence="2 3" key="1">
    <citation type="submission" date="2016-11" db="EMBL/GenBank/DDBJ databases">
        <authorList>
            <person name="Jaros S."/>
            <person name="Januszkiewicz K."/>
            <person name="Wedrychowicz H."/>
        </authorList>
    </citation>
    <scope>NUCLEOTIDE SEQUENCE [LARGE SCALE GENOMIC DNA]</scope>
    <source>
        <strain evidence="2 3">DSM 28715</strain>
    </source>
</reference>
<dbReference type="STRING" id="1508389.SAMN05444003_2024"/>
<dbReference type="Pfam" id="PF05099">
    <property type="entry name" value="TerB"/>
    <property type="match status" value="1"/>
</dbReference>
<evidence type="ECO:0000313" key="2">
    <source>
        <dbReference type="EMBL" id="SHH08646.1"/>
    </source>
</evidence>
<dbReference type="InterPro" id="IPR007791">
    <property type="entry name" value="DjlA_N"/>
</dbReference>
<name>A0A1M5Q427_9RHOB</name>
<dbReference type="Proteomes" id="UP000184074">
    <property type="component" value="Unassembled WGS sequence"/>
</dbReference>
<proteinExistence type="predicted"/>
<gene>
    <name evidence="2" type="ORF">SAMN05444003_2024</name>
</gene>
<protein>
    <submittedName>
        <fullName evidence="2">Uncharacterized conserved protein, tellurite resistance protein B (TerB) family</fullName>
    </submittedName>
</protein>
<dbReference type="CDD" id="cd07313">
    <property type="entry name" value="terB_like_2"/>
    <property type="match status" value="1"/>
</dbReference>
<sequence length="147" mass="16222">MIDRLLAFFKAPEDHETPLPETDARHALGALLVRAAKADHLYLFEEVQQIDKVLAERNGLNPVEAAKMRASCEKLEAEMPPTEELATILKTAVSDAEKEATVAALWKVVFADGIEHENEDELLHQIEAVLGVSPATAKRFHDEAAQT</sequence>
<dbReference type="Gene3D" id="1.10.3680.10">
    <property type="entry name" value="TerB-like"/>
    <property type="match status" value="1"/>
</dbReference>
<evidence type="ECO:0000259" key="1">
    <source>
        <dbReference type="Pfam" id="PF05099"/>
    </source>
</evidence>
<dbReference type="InterPro" id="IPR029024">
    <property type="entry name" value="TerB-like"/>
</dbReference>
<dbReference type="AlphaFoldDB" id="A0A1M5Q427"/>
<accession>A0A1M5Q427</accession>
<dbReference type="SUPFAM" id="SSF158682">
    <property type="entry name" value="TerB-like"/>
    <property type="match status" value="1"/>
</dbReference>
<feature type="domain" description="Co-chaperone DjlA N-terminal" evidence="1">
    <location>
        <begin position="26"/>
        <end position="139"/>
    </location>
</feature>
<organism evidence="2 3">
    <name type="scientific">Cognatiyoonia sediminum</name>
    <dbReference type="NCBI Taxonomy" id="1508389"/>
    <lineage>
        <taxon>Bacteria</taxon>
        <taxon>Pseudomonadati</taxon>
        <taxon>Pseudomonadota</taxon>
        <taxon>Alphaproteobacteria</taxon>
        <taxon>Rhodobacterales</taxon>
        <taxon>Paracoccaceae</taxon>
        <taxon>Cognatiyoonia</taxon>
    </lineage>
</organism>
<dbReference type="EMBL" id="FQXB01000002">
    <property type="protein sequence ID" value="SHH08646.1"/>
    <property type="molecule type" value="Genomic_DNA"/>
</dbReference>
<evidence type="ECO:0000313" key="3">
    <source>
        <dbReference type="Proteomes" id="UP000184074"/>
    </source>
</evidence>
<dbReference type="OrthoDB" id="5402150at2"/>
<keyword evidence="3" id="KW-1185">Reference proteome</keyword>
<dbReference type="RefSeq" id="WP_072900905.1">
    <property type="nucleotide sequence ID" value="NZ_FQXB01000002.1"/>
</dbReference>